<comment type="caution">
    <text evidence="1">The sequence shown here is derived from an EMBL/GenBank/DDBJ whole genome shotgun (WGS) entry which is preliminary data.</text>
</comment>
<sequence>MSLSAESAERGVCALSLALFLTHLLNPPRFSICFSSPSPSHLPPPRSSSSFSLSFHLLWINSICQHAARVFAPKL</sequence>
<protein>
    <recommendedName>
        <fullName evidence="3">Secreted protein</fullName>
    </recommendedName>
</protein>
<evidence type="ECO:0000313" key="2">
    <source>
        <dbReference type="Proteomes" id="UP001558613"/>
    </source>
</evidence>
<dbReference type="Proteomes" id="UP001558613">
    <property type="component" value="Unassembled WGS sequence"/>
</dbReference>
<dbReference type="EMBL" id="JAYMGO010000010">
    <property type="protein sequence ID" value="KAL1266620.1"/>
    <property type="molecule type" value="Genomic_DNA"/>
</dbReference>
<organism evidence="1 2">
    <name type="scientific">Cirrhinus molitorella</name>
    <name type="common">mud carp</name>
    <dbReference type="NCBI Taxonomy" id="172907"/>
    <lineage>
        <taxon>Eukaryota</taxon>
        <taxon>Metazoa</taxon>
        <taxon>Chordata</taxon>
        <taxon>Craniata</taxon>
        <taxon>Vertebrata</taxon>
        <taxon>Euteleostomi</taxon>
        <taxon>Actinopterygii</taxon>
        <taxon>Neopterygii</taxon>
        <taxon>Teleostei</taxon>
        <taxon>Ostariophysi</taxon>
        <taxon>Cypriniformes</taxon>
        <taxon>Cyprinidae</taxon>
        <taxon>Labeoninae</taxon>
        <taxon>Labeonini</taxon>
        <taxon>Cirrhinus</taxon>
    </lineage>
</organism>
<keyword evidence="2" id="KW-1185">Reference proteome</keyword>
<accession>A0ABR3MPX4</accession>
<proteinExistence type="predicted"/>
<gene>
    <name evidence="1" type="ORF">QQF64_002295</name>
</gene>
<evidence type="ECO:0008006" key="3">
    <source>
        <dbReference type="Google" id="ProtNLM"/>
    </source>
</evidence>
<evidence type="ECO:0000313" key="1">
    <source>
        <dbReference type="EMBL" id="KAL1266620.1"/>
    </source>
</evidence>
<name>A0ABR3MPX4_9TELE</name>
<reference evidence="1 2" key="1">
    <citation type="submission" date="2023-09" db="EMBL/GenBank/DDBJ databases">
        <authorList>
            <person name="Wang M."/>
        </authorList>
    </citation>
    <scope>NUCLEOTIDE SEQUENCE [LARGE SCALE GENOMIC DNA]</scope>
    <source>
        <strain evidence="1">GT-2023</strain>
        <tissue evidence="1">Liver</tissue>
    </source>
</reference>